<feature type="DNA-binding region" description="H-T-H motif" evidence="4">
    <location>
        <begin position="112"/>
        <end position="131"/>
    </location>
</feature>
<evidence type="ECO:0000313" key="7">
    <source>
        <dbReference type="EMBL" id="QAY73431.1"/>
    </source>
</evidence>
<dbReference type="Proteomes" id="UP000291259">
    <property type="component" value="Chromosome"/>
</dbReference>
<dbReference type="GO" id="GO:0000976">
    <property type="term" value="F:transcription cis-regulatory region binding"/>
    <property type="evidence" value="ECO:0007669"/>
    <property type="project" value="TreeGrafter"/>
</dbReference>
<dbReference type="EMBL" id="CP035491">
    <property type="protein sequence ID" value="QAY73431.1"/>
    <property type="molecule type" value="Genomic_DNA"/>
</dbReference>
<keyword evidence="1" id="KW-0805">Transcription regulation</keyword>
<dbReference type="Pfam" id="PF00440">
    <property type="entry name" value="TetR_N"/>
    <property type="match status" value="1"/>
</dbReference>
<dbReference type="OrthoDB" id="9806334at2"/>
<dbReference type="SUPFAM" id="SSF46689">
    <property type="entry name" value="Homeodomain-like"/>
    <property type="match status" value="1"/>
</dbReference>
<proteinExistence type="predicted"/>
<dbReference type="PRINTS" id="PR00455">
    <property type="entry name" value="HTHTETR"/>
</dbReference>
<feature type="domain" description="HTH tetR-type" evidence="6">
    <location>
        <begin position="90"/>
        <end position="149"/>
    </location>
</feature>
<dbReference type="Pfam" id="PF17937">
    <property type="entry name" value="TetR_C_28"/>
    <property type="match status" value="1"/>
</dbReference>
<name>A0A4V0YH45_9MICO</name>
<organism evidence="7 8">
    <name type="scientific">Agromyces protaetiae</name>
    <dbReference type="NCBI Taxonomy" id="2509455"/>
    <lineage>
        <taxon>Bacteria</taxon>
        <taxon>Bacillati</taxon>
        <taxon>Actinomycetota</taxon>
        <taxon>Actinomycetes</taxon>
        <taxon>Micrococcales</taxon>
        <taxon>Microbacteriaceae</taxon>
        <taxon>Agromyces</taxon>
    </lineage>
</organism>
<dbReference type="PROSITE" id="PS50977">
    <property type="entry name" value="HTH_TETR_2"/>
    <property type="match status" value="1"/>
</dbReference>
<dbReference type="InterPro" id="IPR001647">
    <property type="entry name" value="HTH_TetR"/>
</dbReference>
<evidence type="ECO:0000256" key="5">
    <source>
        <dbReference type="SAM" id="MobiDB-lite"/>
    </source>
</evidence>
<evidence type="ECO:0000256" key="4">
    <source>
        <dbReference type="PROSITE-ProRule" id="PRU00335"/>
    </source>
</evidence>
<dbReference type="GO" id="GO:0003700">
    <property type="term" value="F:DNA-binding transcription factor activity"/>
    <property type="evidence" value="ECO:0007669"/>
    <property type="project" value="TreeGrafter"/>
</dbReference>
<gene>
    <name evidence="7" type="ORF">ET445_08835</name>
</gene>
<dbReference type="InterPro" id="IPR041479">
    <property type="entry name" value="TetR_CgmR_C"/>
</dbReference>
<keyword evidence="3" id="KW-0804">Transcription</keyword>
<accession>A0A4V0YH45</accession>
<evidence type="ECO:0000256" key="2">
    <source>
        <dbReference type="ARBA" id="ARBA00023125"/>
    </source>
</evidence>
<evidence type="ECO:0000256" key="3">
    <source>
        <dbReference type="ARBA" id="ARBA00023163"/>
    </source>
</evidence>
<sequence length="272" mass="29046">MRGSPIRAVVDCDAVAALGEGARDRSSDPTRGSGHQRPRHDVLRSASPFIRVAYARRTVTVVSYYRPYGQLARGEAGHPVVERRQTRNAERTRRAVLDAATKLILEKGTAVTLAQVATAAGVSKSGLIHHFGDRDQLVVAVVDDMYAQFREAVLAQLDLSENHPGKMLRAYVRALCTGSADAAAARDFTSAANWNGVAAVPGVASVIAEQAEWWHEQLAADGLSAELIQIVRRAAEGIAAAALQGGEDEASIARARDLLLDLSTQGTFSTPL</sequence>
<evidence type="ECO:0000313" key="8">
    <source>
        <dbReference type="Proteomes" id="UP000291259"/>
    </source>
</evidence>
<dbReference type="InterPro" id="IPR009057">
    <property type="entry name" value="Homeodomain-like_sf"/>
</dbReference>
<keyword evidence="2 4" id="KW-0238">DNA-binding</keyword>
<dbReference type="PANTHER" id="PTHR30055:SF234">
    <property type="entry name" value="HTH-TYPE TRANSCRIPTIONAL REGULATOR BETI"/>
    <property type="match status" value="1"/>
</dbReference>
<dbReference type="Gene3D" id="1.10.357.10">
    <property type="entry name" value="Tetracycline Repressor, domain 2"/>
    <property type="match status" value="1"/>
</dbReference>
<evidence type="ECO:0000259" key="6">
    <source>
        <dbReference type="PROSITE" id="PS50977"/>
    </source>
</evidence>
<protein>
    <submittedName>
        <fullName evidence="7">TetR/AcrR family transcriptional regulator</fullName>
    </submittedName>
</protein>
<dbReference type="KEGG" id="agf:ET445_08835"/>
<dbReference type="PANTHER" id="PTHR30055">
    <property type="entry name" value="HTH-TYPE TRANSCRIPTIONAL REGULATOR RUTR"/>
    <property type="match status" value="1"/>
</dbReference>
<evidence type="ECO:0000256" key="1">
    <source>
        <dbReference type="ARBA" id="ARBA00023015"/>
    </source>
</evidence>
<keyword evidence="8" id="KW-1185">Reference proteome</keyword>
<reference evidence="7 8" key="1">
    <citation type="submission" date="2019-01" db="EMBL/GenBank/DDBJ databases">
        <title>Genome sequencing of strain FW100M-8.</title>
        <authorList>
            <person name="Heo J."/>
            <person name="Kim S.-J."/>
            <person name="Kim J.-S."/>
            <person name="Hong S.-B."/>
            <person name="Kwon S.-W."/>
        </authorList>
    </citation>
    <scope>NUCLEOTIDE SEQUENCE [LARGE SCALE GENOMIC DNA]</scope>
    <source>
        <strain evidence="7 8">FW100M-8</strain>
    </source>
</reference>
<feature type="region of interest" description="Disordered" evidence="5">
    <location>
        <begin position="20"/>
        <end position="42"/>
    </location>
</feature>
<dbReference type="AlphaFoldDB" id="A0A4V0YH45"/>
<dbReference type="InterPro" id="IPR050109">
    <property type="entry name" value="HTH-type_TetR-like_transc_reg"/>
</dbReference>